<evidence type="ECO:0000313" key="3">
    <source>
        <dbReference type="Proteomes" id="UP001458415"/>
    </source>
</evidence>
<protein>
    <submittedName>
        <fullName evidence="2">Uncharacterized protein</fullName>
    </submittedName>
</protein>
<feature type="region of interest" description="Disordered" evidence="1">
    <location>
        <begin position="181"/>
        <end position="203"/>
    </location>
</feature>
<evidence type="ECO:0000256" key="1">
    <source>
        <dbReference type="SAM" id="MobiDB-lite"/>
    </source>
</evidence>
<sequence length="203" mass="20428">MEDGDGDVGGAEDSDTGKDETNATEDAEAEDAEPEEVEARDAEPEDAEPEEVEAEGAEPEDAEPEGEEGEVGGRDGPDGREGFDGLGGLGGLDERPGAGREAVPAVGADAVSEAAEALPGAEAEVEAEAGAETGAKAVAEVVAAAVDGLDAGPHAEAWPSGRAIAPSPMSSPVARSVVTRSHGVTSESLTMPGWWRSTDSQEH</sequence>
<dbReference type="Proteomes" id="UP001458415">
    <property type="component" value="Unassembled WGS sequence"/>
</dbReference>
<reference evidence="2 3" key="1">
    <citation type="submission" date="2024-06" db="EMBL/GenBank/DDBJ databases">
        <title>The Natural Products Discovery Center: Release of the First 8490 Sequenced Strains for Exploring Actinobacteria Biosynthetic Diversity.</title>
        <authorList>
            <person name="Kalkreuter E."/>
            <person name="Kautsar S.A."/>
            <person name="Yang D."/>
            <person name="Bader C.D."/>
            <person name="Teijaro C.N."/>
            <person name="Fluegel L."/>
            <person name="Davis C.M."/>
            <person name="Simpson J.R."/>
            <person name="Lauterbach L."/>
            <person name="Steele A.D."/>
            <person name="Gui C."/>
            <person name="Meng S."/>
            <person name="Li G."/>
            <person name="Viehrig K."/>
            <person name="Ye F."/>
            <person name="Su P."/>
            <person name="Kiefer A.F."/>
            <person name="Nichols A."/>
            <person name="Cepeda A.J."/>
            <person name="Yan W."/>
            <person name="Fan B."/>
            <person name="Jiang Y."/>
            <person name="Adhikari A."/>
            <person name="Zheng C.-J."/>
            <person name="Schuster L."/>
            <person name="Cowan T.M."/>
            <person name="Smanski M.J."/>
            <person name="Chevrette M.G."/>
            <person name="De Carvalho L.P.S."/>
            <person name="Shen B."/>
        </authorList>
    </citation>
    <scope>NUCLEOTIDE SEQUENCE [LARGE SCALE GENOMIC DNA]</scope>
    <source>
        <strain evidence="2 3">NPDC000634</strain>
    </source>
</reference>
<dbReference type="RefSeq" id="WP_086727318.1">
    <property type="nucleotide sequence ID" value="NZ_MUBM01000175.1"/>
</dbReference>
<evidence type="ECO:0000313" key="2">
    <source>
        <dbReference type="EMBL" id="MER6979659.1"/>
    </source>
</evidence>
<feature type="compositionally biased region" description="Basic and acidic residues" evidence="1">
    <location>
        <begin position="71"/>
        <end position="83"/>
    </location>
</feature>
<organism evidence="2 3">
    <name type="scientific">Streptomyces carpinensis</name>
    <dbReference type="NCBI Taxonomy" id="66369"/>
    <lineage>
        <taxon>Bacteria</taxon>
        <taxon>Bacillati</taxon>
        <taxon>Actinomycetota</taxon>
        <taxon>Actinomycetes</taxon>
        <taxon>Kitasatosporales</taxon>
        <taxon>Streptomycetaceae</taxon>
        <taxon>Streptomyces</taxon>
    </lineage>
</organism>
<gene>
    <name evidence="2" type="ORF">ABT317_22455</name>
</gene>
<name>A0ABV1W639_9ACTN</name>
<proteinExistence type="predicted"/>
<keyword evidence="3" id="KW-1185">Reference proteome</keyword>
<feature type="compositionally biased region" description="Acidic residues" evidence="1">
    <location>
        <begin position="1"/>
        <end position="14"/>
    </location>
</feature>
<feature type="compositionally biased region" description="Acidic residues" evidence="1">
    <location>
        <begin position="22"/>
        <end position="36"/>
    </location>
</feature>
<dbReference type="EMBL" id="JBEPCU010000409">
    <property type="protein sequence ID" value="MER6979659.1"/>
    <property type="molecule type" value="Genomic_DNA"/>
</dbReference>
<feature type="region of interest" description="Disordered" evidence="1">
    <location>
        <begin position="1"/>
        <end position="107"/>
    </location>
</feature>
<feature type="compositionally biased region" description="Acidic residues" evidence="1">
    <location>
        <begin position="43"/>
        <end position="70"/>
    </location>
</feature>
<accession>A0ABV1W639</accession>
<comment type="caution">
    <text evidence="2">The sequence shown here is derived from an EMBL/GenBank/DDBJ whole genome shotgun (WGS) entry which is preliminary data.</text>
</comment>